<dbReference type="RefSeq" id="XP_066921840.1">
    <property type="nucleotide sequence ID" value="XM_067065739.1"/>
</dbReference>
<name>A0A7M6DQC5_9CNID</name>
<keyword evidence="2" id="KW-0677">Repeat</keyword>
<organism evidence="6 7">
    <name type="scientific">Clytia hemisphaerica</name>
    <dbReference type="NCBI Taxonomy" id="252671"/>
    <lineage>
        <taxon>Eukaryota</taxon>
        <taxon>Metazoa</taxon>
        <taxon>Cnidaria</taxon>
        <taxon>Hydrozoa</taxon>
        <taxon>Hydroidolina</taxon>
        <taxon>Leptothecata</taxon>
        <taxon>Obeliida</taxon>
        <taxon>Clytiidae</taxon>
        <taxon>Clytia</taxon>
    </lineage>
</organism>
<feature type="region of interest" description="Disordered" evidence="5">
    <location>
        <begin position="318"/>
        <end position="485"/>
    </location>
</feature>
<dbReference type="PANTHER" id="PTHR44675">
    <property type="entry name" value="PAK1 INTERACTING PROTEIN 1"/>
    <property type="match status" value="1"/>
</dbReference>
<dbReference type="InterPro" id="IPR036322">
    <property type="entry name" value="WD40_repeat_dom_sf"/>
</dbReference>
<dbReference type="GeneID" id="136809228"/>
<dbReference type="SUPFAM" id="SSF50978">
    <property type="entry name" value="WD40 repeat-like"/>
    <property type="match status" value="1"/>
</dbReference>
<feature type="repeat" description="WD" evidence="4">
    <location>
        <begin position="76"/>
        <end position="116"/>
    </location>
</feature>
<feature type="compositionally biased region" description="Basic and acidic residues" evidence="5">
    <location>
        <begin position="450"/>
        <end position="459"/>
    </location>
</feature>
<dbReference type="PROSITE" id="PS50082">
    <property type="entry name" value="WD_REPEATS_2"/>
    <property type="match status" value="2"/>
</dbReference>
<evidence type="ECO:0008006" key="8">
    <source>
        <dbReference type="Google" id="ProtNLM"/>
    </source>
</evidence>
<proteinExistence type="predicted"/>
<dbReference type="InterPro" id="IPR015943">
    <property type="entry name" value="WD40/YVTN_repeat-like_dom_sf"/>
</dbReference>
<dbReference type="InterPro" id="IPR019775">
    <property type="entry name" value="WD40_repeat_CS"/>
</dbReference>
<evidence type="ECO:0000313" key="7">
    <source>
        <dbReference type="Proteomes" id="UP000594262"/>
    </source>
</evidence>
<sequence length="485" mass="55118">MEVVVGTYNHVIFGFSFKLENKKDKKVWQFGPLFTDQGHAGCIKSVSSNGRYLATGSTDETIRLFDLKKHVEVGTLMEQTGSITSLEFCGTTHLLSGSEDGTICVWKSRSWELLKKLKGHRDKINSLSLHPSGRLALSVSKDKYIRTWNLITGRPAYTTNLKEVAELVRWSPKGDCYAITVGSKVTFHQITGADDPVVYKYDKYILALEFLTENVVCIAGDSEDIIFYDYKKKIVLQRLEAHKLRTKAICLTDNPYLPSDEWMLFTTSSNGNLKAWTVSKSDLEKKPTLLAELDMPGRPTCMTLKIPTDLQTYIKEEQTKEEQMEPKTKNQKEEKDEKLVEDEKEEESMEEDEEEKEDEIDEEDGEEVSGESEEEEEDEGEESEEEQDDESDEEETAMTDSEDANSVAGEEGDGTGYSEDEFDDDESSSENEEEEVSSSEEEEEEEEMVEEKVVVEESKSRKKKISKQDSTLQPKKVKKKKKSVG</sequence>
<feature type="compositionally biased region" description="Basic residues" evidence="5">
    <location>
        <begin position="475"/>
        <end position="485"/>
    </location>
</feature>
<accession>A0A7M6DQC5</accession>
<dbReference type="PROSITE" id="PS00678">
    <property type="entry name" value="WD_REPEATS_1"/>
    <property type="match status" value="1"/>
</dbReference>
<evidence type="ECO:0000256" key="3">
    <source>
        <dbReference type="ARBA" id="ARBA00045213"/>
    </source>
</evidence>
<dbReference type="InterPro" id="IPR001680">
    <property type="entry name" value="WD40_rpt"/>
</dbReference>
<dbReference type="PROSITE" id="PS50294">
    <property type="entry name" value="WD_REPEATS_REGION"/>
    <property type="match status" value="1"/>
</dbReference>
<dbReference type="Gene3D" id="2.130.10.10">
    <property type="entry name" value="YVTN repeat-like/Quinoprotein amine dehydrogenase"/>
    <property type="match status" value="1"/>
</dbReference>
<dbReference type="OrthoDB" id="289721at2759"/>
<feature type="repeat" description="WD" evidence="4">
    <location>
        <begin position="117"/>
        <end position="158"/>
    </location>
</feature>
<keyword evidence="1 4" id="KW-0853">WD repeat</keyword>
<dbReference type="Proteomes" id="UP000594262">
    <property type="component" value="Unplaced"/>
</dbReference>
<evidence type="ECO:0000256" key="1">
    <source>
        <dbReference type="ARBA" id="ARBA00022574"/>
    </source>
</evidence>
<dbReference type="PANTHER" id="PTHR44675:SF1">
    <property type="entry name" value="P21-ACTIVATED PROTEIN KINASE-INTERACTING PROTEIN 1"/>
    <property type="match status" value="1"/>
</dbReference>
<feature type="compositionally biased region" description="Acidic residues" evidence="5">
    <location>
        <begin position="339"/>
        <end position="403"/>
    </location>
</feature>
<comment type="function">
    <text evidence="3">Negatively regulates the PAK1 kinase. PAK1 is a member of the PAK kinase family, which has been shown to play a positive role in the regulation of signaling pathways involving MAPK8 and RELA. PAK1 exists as an inactive homodimer, which is activated by binding of small GTPases such as CDC42 to an N-terminal regulatory domain. PAK1IP1 also binds to the N-terminus of PAK1, and inhibits the specific activation of PAK1 by CDC42. May be involved in ribosomal large subunit assembly.</text>
</comment>
<keyword evidence="7" id="KW-1185">Reference proteome</keyword>
<feature type="compositionally biased region" description="Acidic residues" evidence="5">
    <location>
        <begin position="410"/>
        <end position="449"/>
    </location>
</feature>
<reference evidence="6" key="1">
    <citation type="submission" date="2021-01" db="UniProtKB">
        <authorList>
            <consortium name="EnsemblMetazoa"/>
        </authorList>
    </citation>
    <scope>IDENTIFICATION</scope>
</reference>
<dbReference type="SMART" id="SM00320">
    <property type="entry name" value="WD40"/>
    <property type="match status" value="5"/>
</dbReference>
<evidence type="ECO:0000256" key="4">
    <source>
        <dbReference type="PROSITE-ProRule" id="PRU00221"/>
    </source>
</evidence>
<dbReference type="EnsemblMetazoa" id="CLYHEMT021864.2">
    <property type="protein sequence ID" value="CLYHEMP021864.2"/>
    <property type="gene ID" value="CLYHEMG021864"/>
</dbReference>
<evidence type="ECO:0000256" key="5">
    <source>
        <dbReference type="SAM" id="MobiDB-lite"/>
    </source>
</evidence>
<feature type="compositionally biased region" description="Basic and acidic residues" evidence="5">
    <location>
        <begin position="318"/>
        <end position="338"/>
    </location>
</feature>
<dbReference type="Pfam" id="PF00400">
    <property type="entry name" value="WD40"/>
    <property type="match status" value="3"/>
</dbReference>
<protein>
    <recommendedName>
        <fullName evidence="8">P21-activated protein kinase-interacting protein 1-like</fullName>
    </recommendedName>
</protein>
<dbReference type="InterPro" id="IPR051959">
    <property type="entry name" value="PAK1-Kinase_Regulator"/>
</dbReference>
<evidence type="ECO:0000313" key="6">
    <source>
        <dbReference type="EnsemblMetazoa" id="CLYHEMP021864.2"/>
    </source>
</evidence>
<dbReference type="AlphaFoldDB" id="A0A7M6DQC5"/>
<evidence type="ECO:0000256" key="2">
    <source>
        <dbReference type="ARBA" id="ARBA00022737"/>
    </source>
</evidence>